<evidence type="ECO:0000259" key="10">
    <source>
        <dbReference type="Pfam" id="PF04290"/>
    </source>
</evidence>
<dbReference type="EMBL" id="QWGP01000008">
    <property type="protein sequence ID" value="RHZ95450.1"/>
    <property type="molecule type" value="Genomic_DNA"/>
</dbReference>
<organism evidence="11 12">
    <name type="scientific">Cereibacter sphaeroides</name>
    <name type="common">Rhodobacter sphaeroides</name>
    <dbReference type="NCBI Taxonomy" id="1063"/>
    <lineage>
        <taxon>Bacteria</taxon>
        <taxon>Pseudomonadati</taxon>
        <taxon>Pseudomonadota</taxon>
        <taxon>Alphaproteobacteria</taxon>
        <taxon>Rhodobacterales</taxon>
        <taxon>Paracoccaceae</taxon>
        <taxon>Cereibacter</taxon>
    </lineage>
</organism>
<evidence type="ECO:0000313" key="11">
    <source>
        <dbReference type="EMBL" id="RHZ95450.1"/>
    </source>
</evidence>
<proteinExistence type="inferred from homology"/>
<evidence type="ECO:0000256" key="6">
    <source>
        <dbReference type="ARBA" id="ARBA00022989"/>
    </source>
</evidence>
<comment type="similarity">
    <text evidence="8 9">Belongs to the TRAP transporter small permease family.</text>
</comment>
<dbReference type="AlphaFoldDB" id="A0AAX1UM89"/>
<feature type="domain" description="Tripartite ATP-independent periplasmic transporters DctQ component" evidence="10">
    <location>
        <begin position="34"/>
        <end position="166"/>
    </location>
</feature>
<feature type="transmembrane region" description="Helical" evidence="9">
    <location>
        <begin position="58"/>
        <end position="77"/>
    </location>
</feature>
<feature type="transmembrane region" description="Helical" evidence="9">
    <location>
        <begin position="12"/>
        <end position="38"/>
    </location>
</feature>
<protein>
    <recommendedName>
        <fullName evidence="9">TRAP transporter small permease protein</fullName>
    </recommendedName>
</protein>
<reference evidence="11 12" key="1">
    <citation type="submission" date="2018-08" db="EMBL/GenBank/DDBJ databases">
        <title>Draft genome sequence of Rhodobacter sphaeroides FY.</title>
        <authorList>
            <person name="Rayyan A."/>
            <person name="Meyer T.E."/>
            <person name="Kyndt J.A."/>
        </authorList>
    </citation>
    <scope>NUCLEOTIDE SEQUENCE [LARGE SCALE GENOMIC DNA]</scope>
    <source>
        <strain evidence="11 12">FY</strain>
    </source>
</reference>
<dbReference type="InterPro" id="IPR007387">
    <property type="entry name" value="TRAP_DctQ"/>
</dbReference>
<keyword evidence="4 9" id="KW-0997">Cell inner membrane</keyword>
<evidence type="ECO:0000256" key="9">
    <source>
        <dbReference type="RuleBase" id="RU369079"/>
    </source>
</evidence>
<evidence type="ECO:0000256" key="5">
    <source>
        <dbReference type="ARBA" id="ARBA00022692"/>
    </source>
</evidence>
<dbReference type="Proteomes" id="UP000266305">
    <property type="component" value="Unassembled WGS sequence"/>
</dbReference>
<dbReference type="PANTHER" id="PTHR35011">
    <property type="entry name" value="2,3-DIKETO-L-GULONATE TRAP TRANSPORTER SMALL PERMEASE PROTEIN YIAM"/>
    <property type="match status" value="1"/>
</dbReference>
<comment type="caution">
    <text evidence="11">The sequence shown here is derived from an EMBL/GenBank/DDBJ whole genome shotgun (WGS) entry which is preliminary data.</text>
</comment>
<dbReference type="GO" id="GO:0022857">
    <property type="term" value="F:transmembrane transporter activity"/>
    <property type="evidence" value="ECO:0007669"/>
    <property type="project" value="UniProtKB-UniRule"/>
</dbReference>
<keyword evidence="7 9" id="KW-0472">Membrane</keyword>
<keyword evidence="2 9" id="KW-0813">Transport</keyword>
<accession>A0AAX1UM89</accession>
<evidence type="ECO:0000256" key="8">
    <source>
        <dbReference type="ARBA" id="ARBA00038436"/>
    </source>
</evidence>
<feature type="transmembrane region" description="Helical" evidence="9">
    <location>
        <begin position="98"/>
        <end position="118"/>
    </location>
</feature>
<evidence type="ECO:0000256" key="4">
    <source>
        <dbReference type="ARBA" id="ARBA00022519"/>
    </source>
</evidence>
<comment type="subunit">
    <text evidence="9">The complex comprises the extracytoplasmic solute receptor protein and the two transmembrane proteins.</text>
</comment>
<dbReference type="GO" id="GO:0005886">
    <property type="term" value="C:plasma membrane"/>
    <property type="evidence" value="ECO:0007669"/>
    <property type="project" value="UniProtKB-SubCell"/>
</dbReference>
<feature type="transmembrane region" description="Helical" evidence="9">
    <location>
        <begin position="138"/>
        <end position="159"/>
    </location>
</feature>
<gene>
    <name evidence="11" type="ORF">D1114_09640</name>
</gene>
<evidence type="ECO:0000256" key="3">
    <source>
        <dbReference type="ARBA" id="ARBA00022475"/>
    </source>
</evidence>
<evidence type="ECO:0000256" key="2">
    <source>
        <dbReference type="ARBA" id="ARBA00022448"/>
    </source>
</evidence>
<sequence>MTSLAPTRFRRTLAVIDGVTDVGGYLAALCLLGILVLVAAEIFSRNLLAYSIHFSWDLAGYFMGTCFLLASGSALKGGSHVRVTALLESMPRAVGRTLEFAACLVGLAICAYLSWALIEMAWLSAQRGSTAATSFRVPLVYPQAALATGATILTLQCLAQILRLVRGEELSVGPGLE</sequence>
<comment type="function">
    <text evidence="9">Part of the tripartite ATP-independent periplasmic (TRAP) transport system.</text>
</comment>
<keyword evidence="6 9" id="KW-1133">Transmembrane helix</keyword>
<evidence type="ECO:0000256" key="7">
    <source>
        <dbReference type="ARBA" id="ARBA00023136"/>
    </source>
</evidence>
<comment type="subcellular location">
    <subcellularLocation>
        <location evidence="1 9">Cell inner membrane</location>
        <topology evidence="1 9">Multi-pass membrane protein</topology>
    </subcellularLocation>
</comment>
<keyword evidence="3" id="KW-1003">Cell membrane</keyword>
<dbReference type="GO" id="GO:0015740">
    <property type="term" value="P:C4-dicarboxylate transport"/>
    <property type="evidence" value="ECO:0007669"/>
    <property type="project" value="TreeGrafter"/>
</dbReference>
<evidence type="ECO:0000313" key="12">
    <source>
        <dbReference type="Proteomes" id="UP000266305"/>
    </source>
</evidence>
<dbReference type="PANTHER" id="PTHR35011:SF10">
    <property type="entry name" value="TRAP TRANSPORTER SMALL PERMEASE PROTEIN"/>
    <property type="match status" value="1"/>
</dbReference>
<name>A0AAX1UM89_CERSP</name>
<evidence type="ECO:0000256" key="1">
    <source>
        <dbReference type="ARBA" id="ARBA00004429"/>
    </source>
</evidence>
<dbReference type="Pfam" id="PF04290">
    <property type="entry name" value="DctQ"/>
    <property type="match status" value="1"/>
</dbReference>
<dbReference type="InterPro" id="IPR055348">
    <property type="entry name" value="DctQ"/>
</dbReference>
<keyword evidence="5 9" id="KW-0812">Transmembrane</keyword>